<sequence>MKDMFQDPFYLQTKAEAKASAFFYGCTIWTLISAQGTRFPRAVGEPPRLAPAVSPLDALF</sequence>
<accession>A0AAN2PDX6</accession>
<evidence type="ECO:0000313" key="2">
    <source>
        <dbReference type="Proteomes" id="UP000182110"/>
    </source>
</evidence>
<evidence type="ECO:0000313" key="1">
    <source>
        <dbReference type="EMBL" id="CEG30810.1"/>
    </source>
</evidence>
<dbReference type="EMBL" id="CCXW01000001">
    <property type="protein sequence ID" value="CEG30810.1"/>
    <property type="molecule type" value="Genomic_DNA"/>
</dbReference>
<dbReference type="AlphaFoldDB" id="A0AAN2PDX6"/>
<reference evidence="1 2" key="1">
    <citation type="journal article" date="2014" name="Genome Announc.">
        <title>Genome Sequence of Bacillus simplex Strain P558, Isolated from a Human Fecal Sample.</title>
        <authorList>
            <person name="Croce O."/>
            <person name="Hugon P."/>
            <person name="Lagier J.C."/>
            <person name="Bibi F."/>
            <person name="Robert C."/>
            <person name="Azhar E.I."/>
            <person name="Raoult D."/>
            <person name="Fournier P.E."/>
        </authorList>
    </citation>
    <scope>NUCLEOTIDE SEQUENCE [LARGE SCALE GENOMIC DNA]</scope>
    <source>
        <strain evidence="1 2">P558</strain>
    </source>
</reference>
<comment type="caution">
    <text evidence="1">The sequence shown here is derived from an EMBL/GenBank/DDBJ whole genome shotgun (WGS) entry which is preliminary data.</text>
</comment>
<dbReference type="Proteomes" id="UP000182110">
    <property type="component" value="Unassembled WGS sequence"/>
</dbReference>
<proteinExistence type="predicted"/>
<keyword evidence="2" id="KW-1185">Reference proteome</keyword>
<gene>
    <name evidence="1" type="ORF">BN1180_00926</name>
</gene>
<organism evidence="1 2">
    <name type="scientific">Peribacillus simplex</name>
    <dbReference type="NCBI Taxonomy" id="1478"/>
    <lineage>
        <taxon>Bacteria</taxon>
        <taxon>Bacillati</taxon>
        <taxon>Bacillota</taxon>
        <taxon>Bacilli</taxon>
        <taxon>Bacillales</taxon>
        <taxon>Bacillaceae</taxon>
        <taxon>Peribacillus</taxon>
    </lineage>
</organism>
<name>A0AAN2PDX6_9BACI</name>
<protein>
    <submittedName>
        <fullName evidence="1">Uncharacterized protein</fullName>
    </submittedName>
</protein>